<evidence type="ECO:0000313" key="1">
    <source>
        <dbReference type="Proteomes" id="UP000887540"/>
    </source>
</evidence>
<proteinExistence type="predicted"/>
<organism evidence="1 2">
    <name type="scientific">Acrobeloides nanus</name>
    <dbReference type="NCBI Taxonomy" id="290746"/>
    <lineage>
        <taxon>Eukaryota</taxon>
        <taxon>Metazoa</taxon>
        <taxon>Ecdysozoa</taxon>
        <taxon>Nematoda</taxon>
        <taxon>Chromadorea</taxon>
        <taxon>Rhabditida</taxon>
        <taxon>Tylenchina</taxon>
        <taxon>Cephalobomorpha</taxon>
        <taxon>Cephaloboidea</taxon>
        <taxon>Cephalobidae</taxon>
        <taxon>Acrobeloides</taxon>
    </lineage>
</organism>
<name>A0A914BUY4_9BILA</name>
<sequence>MLYVINKEEKENMIKRYEIVICLVMNPRWIPNLEERAKYIVQKRYMATYKEKHPDILFIIDGTGGRLLSDFEKLMHGNYVAEGYTLQKINLEIYVMGQIYRRTDEFHTTNDQHSFDHLENWITEVKKSVIPLLPQKIS</sequence>
<dbReference type="Proteomes" id="UP000887540">
    <property type="component" value="Unplaced"/>
</dbReference>
<dbReference type="WBParaSite" id="ACRNAN_Path_106.g384.t1">
    <property type="protein sequence ID" value="ACRNAN_Path_106.g384.t1"/>
    <property type="gene ID" value="ACRNAN_Path_106.g384"/>
</dbReference>
<dbReference type="AlphaFoldDB" id="A0A914BUY4"/>
<reference evidence="2" key="1">
    <citation type="submission" date="2022-11" db="UniProtKB">
        <authorList>
            <consortium name="WormBaseParasite"/>
        </authorList>
    </citation>
    <scope>IDENTIFICATION</scope>
</reference>
<evidence type="ECO:0000313" key="2">
    <source>
        <dbReference type="WBParaSite" id="ACRNAN_Path_106.g384.t1"/>
    </source>
</evidence>
<keyword evidence="1" id="KW-1185">Reference proteome</keyword>
<protein>
    <submittedName>
        <fullName evidence="2">Uncharacterized protein</fullName>
    </submittedName>
</protein>
<accession>A0A914BUY4</accession>